<reference evidence="2 3" key="1">
    <citation type="submission" date="2016-10" db="EMBL/GenBank/DDBJ databases">
        <authorList>
            <person name="de Groot N.N."/>
        </authorList>
    </citation>
    <scope>NUCLEOTIDE SEQUENCE [LARGE SCALE GENOMIC DNA]</scope>
    <source>
        <strain evidence="2 3">AA1</strain>
    </source>
</reference>
<sequence>MKKEIIILLALIVALSAYLFMRDTDGTSYELPVLDTVSAGDVDRMEIKTKTKTLLFEKQGETWTVDLEGFPAKQDQVTKLVETAGDLTLTAMVSEAESYSRYDLGPDTAKTILLYNGENLLRDVTVGKAAPSMGHTFVTIEGDKKVYHAKGNFTSQFTADPERFIDKTVFNLVPAEVTTLAVNMGDTSTTLSRATEPAEGDAAPKAVWKDQDGVTLEAEKVDTLIASLSRLSCDTWMLEKKQDASPALTLTLTTDRPYTLELFGDAPMHGTATDRDLGFALSETKGTDIMNAVKALTEAPTPELTQTDD</sequence>
<evidence type="ECO:0000259" key="1">
    <source>
        <dbReference type="Pfam" id="PF14238"/>
    </source>
</evidence>
<dbReference type="Proteomes" id="UP000198870">
    <property type="component" value="Unassembled WGS sequence"/>
</dbReference>
<protein>
    <recommendedName>
        <fullName evidence="1">DUF4340 domain-containing protein</fullName>
    </recommendedName>
</protein>
<evidence type="ECO:0000313" key="2">
    <source>
        <dbReference type="EMBL" id="SCY21335.1"/>
    </source>
</evidence>
<dbReference type="InterPro" id="IPR025641">
    <property type="entry name" value="DUF4340"/>
</dbReference>
<accession>A0A1G5E3B0</accession>
<name>A0A1G5E3B0_9BACT</name>
<feature type="domain" description="DUF4340" evidence="1">
    <location>
        <begin position="65"/>
        <end position="246"/>
    </location>
</feature>
<dbReference type="AlphaFoldDB" id="A0A1G5E3B0"/>
<dbReference type="STRING" id="419481.SAMN05216233_105140"/>
<keyword evidence="3" id="KW-1185">Reference proteome</keyword>
<dbReference type="Pfam" id="PF14238">
    <property type="entry name" value="DUF4340"/>
    <property type="match status" value="1"/>
</dbReference>
<dbReference type="RefSeq" id="WP_092210310.1">
    <property type="nucleotide sequence ID" value="NZ_FMUX01000005.1"/>
</dbReference>
<gene>
    <name evidence="2" type="ORF">SAMN05216233_105140</name>
</gene>
<dbReference type="EMBL" id="FMUX01000005">
    <property type="protein sequence ID" value="SCY21335.1"/>
    <property type="molecule type" value="Genomic_DNA"/>
</dbReference>
<evidence type="ECO:0000313" key="3">
    <source>
        <dbReference type="Proteomes" id="UP000198870"/>
    </source>
</evidence>
<organism evidence="2 3">
    <name type="scientific">Desulfoluna spongiiphila</name>
    <dbReference type="NCBI Taxonomy" id="419481"/>
    <lineage>
        <taxon>Bacteria</taxon>
        <taxon>Pseudomonadati</taxon>
        <taxon>Thermodesulfobacteriota</taxon>
        <taxon>Desulfobacteria</taxon>
        <taxon>Desulfobacterales</taxon>
        <taxon>Desulfolunaceae</taxon>
        <taxon>Desulfoluna</taxon>
    </lineage>
</organism>
<dbReference type="OrthoDB" id="5415078at2"/>
<proteinExistence type="predicted"/>